<name>A0A1V3NGA4_9GAMM</name>
<comment type="caution">
    <text evidence="1">The sequence shown here is derived from an EMBL/GenBank/DDBJ whole genome shotgun (WGS) entry which is preliminary data.</text>
</comment>
<dbReference type="EMBL" id="MVBK01000051">
    <property type="protein sequence ID" value="OOG24111.1"/>
    <property type="molecule type" value="Genomic_DNA"/>
</dbReference>
<dbReference type="STRING" id="108003.B1C78_09295"/>
<proteinExistence type="predicted"/>
<dbReference type="Proteomes" id="UP000189462">
    <property type="component" value="Unassembled WGS sequence"/>
</dbReference>
<reference evidence="1 2" key="1">
    <citation type="submission" date="2017-02" db="EMBL/GenBank/DDBJ databases">
        <title>Genomic diversity within the haloalkaliphilic genus Thioalkalivibrio.</title>
        <authorList>
            <person name="Ahn A.-C."/>
            <person name="Meier-Kolthoff J."/>
            <person name="Overmars L."/>
            <person name="Richter M."/>
            <person name="Woyke T."/>
            <person name="Sorokin D.Y."/>
            <person name="Muyzer G."/>
        </authorList>
    </citation>
    <scope>NUCLEOTIDE SEQUENCE [LARGE SCALE GENOMIC DNA]</scope>
    <source>
        <strain evidence="1 2">ALJD</strain>
    </source>
</reference>
<keyword evidence="2" id="KW-1185">Reference proteome</keyword>
<evidence type="ECO:0000313" key="2">
    <source>
        <dbReference type="Proteomes" id="UP000189462"/>
    </source>
</evidence>
<sequence length="70" mass="7585">MVEPTLEIPPLFSHAYSVPLVGLTPLGAREQSGPTRPSPSKDCSMAGVPALRLFPWIPHYVRGSSPWMLG</sequence>
<evidence type="ECO:0000313" key="1">
    <source>
        <dbReference type="EMBL" id="OOG24111.1"/>
    </source>
</evidence>
<gene>
    <name evidence="1" type="ORF">B1C78_09295</name>
</gene>
<accession>A0A1V3NGA4</accession>
<organism evidence="1 2">
    <name type="scientific">Thioalkalivibrio denitrificans</name>
    <dbReference type="NCBI Taxonomy" id="108003"/>
    <lineage>
        <taxon>Bacteria</taxon>
        <taxon>Pseudomonadati</taxon>
        <taxon>Pseudomonadota</taxon>
        <taxon>Gammaproteobacteria</taxon>
        <taxon>Chromatiales</taxon>
        <taxon>Ectothiorhodospiraceae</taxon>
        <taxon>Thioalkalivibrio</taxon>
    </lineage>
</organism>
<protein>
    <submittedName>
        <fullName evidence="1">Uncharacterized protein</fullName>
    </submittedName>
</protein>
<dbReference type="AlphaFoldDB" id="A0A1V3NGA4"/>